<sequence>MHPAYRHSRLALACRSSLDLTTRHGCRVSALQGRTCGVFRDGGRARALHPSRRSAALPAMHPYRRKDVVCDLLHRRLAK</sequence>
<dbReference type="EMBL" id="MDEE01000005">
    <property type="protein sequence ID" value="PPU57657.1"/>
    <property type="molecule type" value="Genomic_DNA"/>
</dbReference>
<comment type="caution">
    <text evidence="1">The sequence shown here is derived from an EMBL/GenBank/DDBJ whole genome shotgun (WGS) entry which is preliminary data.</text>
</comment>
<dbReference type="AlphaFoldDB" id="A0A2S7C7U9"/>
<evidence type="ECO:0000313" key="1">
    <source>
        <dbReference type="EMBL" id="PPU57657.1"/>
    </source>
</evidence>
<organism evidence="1 2">
    <name type="scientific">Xanthomonas dyei</name>
    <dbReference type="NCBI Taxonomy" id="743699"/>
    <lineage>
        <taxon>Bacteria</taxon>
        <taxon>Pseudomonadati</taxon>
        <taxon>Pseudomonadota</taxon>
        <taxon>Gammaproteobacteria</taxon>
        <taxon>Lysobacterales</taxon>
        <taxon>Lysobacteraceae</taxon>
        <taxon>Xanthomonas</taxon>
    </lineage>
</organism>
<gene>
    <name evidence="1" type="ORF">XdyCFBP7245_05905</name>
</gene>
<reference evidence="1 2" key="1">
    <citation type="submission" date="2016-08" db="EMBL/GenBank/DDBJ databases">
        <authorList>
            <person name="Seilhamer J.J."/>
        </authorList>
    </citation>
    <scope>NUCLEOTIDE SEQUENCE [LARGE SCALE GENOMIC DNA]</scope>
    <source>
        <strain evidence="1 2">CFBP7245</strain>
    </source>
</reference>
<evidence type="ECO:0000313" key="2">
    <source>
        <dbReference type="Proteomes" id="UP000238908"/>
    </source>
</evidence>
<accession>A0A2S7C7U9</accession>
<protein>
    <submittedName>
        <fullName evidence="1">Uncharacterized protein</fullName>
    </submittedName>
</protein>
<name>A0A2S7C7U9_9XANT</name>
<dbReference type="Proteomes" id="UP000238908">
    <property type="component" value="Unassembled WGS sequence"/>
</dbReference>
<proteinExistence type="predicted"/>